<dbReference type="OrthoDB" id="6626947at2759"/>
<evidence type="ECO:0000259" key="1">
    <source>
        <dbReference type="Pfam" id="PF18701"/>
    </source>
</evidence>
<sequence>MVIIKTNDASPLSWPLGRIIELYPGTDNVVRVAKAMTEQGEFTRQVVKYQLLRSSLMKLLRSNVRLRSSPLR</sequence>
<comment type="caution">
    <text evidence="2">The sequence shown here is derived from an EMBL/GenBank/DDBJ whole genome shotgun (WGS) entry which is preliminary data.</text>
</comment>
<feature type="domain" description="DUF5641" evidence="1">
    <location>
        <begin position="1"/>
        <end position="50"/>
    </location>
</feature>
<dbReference type="Proteomes" id="UP000478052">
    <property type="component" value="Unassembled WGS sequence"/>
</dbReference>
<evidence type="ECO:0000313" key="3">
    <source>
        <dbReference type="Proteomes" id="UP000478052"/>
    </source>
</evidence>
<evidence type="ECO:0000313" key="2">
    <source>
        <dbReference type="EMBL" id="KAF0714926.1"/>
    </source>
</evidence>
<organism evidence="2 3">
    <name type="scientific">Aphis craccivora</name>
    <name type="common">Cowpea aphid</name>
    <dbReference type="NCBI Taxonomy" id="307492"/>
    <lineage>
        <taxon>Eukaryota</taxon>
        <taxon>Metazoa</taxon>
        <taxon>Ecdysozoa</taxon>
        <taxon>Arthropoda</taxon>
        <taxon>Hexapoda</taxon>
        <taxon>Insecta</taxon>
        <taxon>Pterygota</taxon>
        <taxon>Neoptera</taxon>
        <taxon>Paraneoptera</taxon>
        <taxon>Hemiptera</taxon>
        <taxon>Sternorrhyncha</taxon>
        <taxon>Aphidomorpha</taxon>
        <taxon>Aphidoidea</taxon>
        <taxon>Aphididae</taxon>
        <taxon>Aphidini</taxon>
        <taxon>Aphis</taxon>
        <taxon>Aphis</taxon>
    </lineage>
</organism>
<proteinExistence type="predicted"/>
<keyword evidence="3" id="KW-1185">Reference proteome</keyword>
<dbReference type="AlphaFoldDB" id="A0A6G0VYP4"/>
<dbReference type="EMBL" id="VUJU01010283">
    <property type="protein sequence ID" value="KAF0714926.1"/>
    <property type="molecule type" value="Genomic_DNA"/>
</dbReference>
<reference evidence="2 3" key="1">
    <citation type="submission" date="2019-08" db="EMBL/GenBank/DDBJ databases">
        <title>Whole genome of Aphis craccivora.</title>
        <authorList>
            <person name="Voronova N.V."/>
            <person name="Shulinski R.S."/>
            <person name="Bandarenka Y.V."/>
            <person name="Zhorov D.G."/>
            <person name="Warner D."/>
        </authorList>
    </citation>
    <scope>NUCLEOTIDE SEQUENCE [LARGE SCALE GENOMIC DNA]</scope>
    <source>
        <strain evidence="2">180601</strain>
        <tissue evidence="2">Whole Body</tissue>
    </source>
</reference>
<accession>A0A6G0VYP4</accession>
<protein>
    <submittedName>
        <fullName evidence="2">Integrase catalytic domain-containing protein</fullName>
    </submittedName>
</protein>
<dbReference type="Pfam" id="PF18701">
    <property type="entry name" value="DUF5641"/>
    <property type="match status" value="1"/>
</dbReference>
<name>A0A6G0VYP4_APHCR</name>
<gene>
    <name evidence="2" type="ORF">FWK35_00028609</name>
</gene>
<dbReference type="InterPro" id="IPR040676">
    <property type="entry name" value="DUF5641"/>
</dbReference>